<dbReference type="PANTHER" id="PTHR20858:SF17">
    <property type="entry name" value="HYDROXYMETHYLPYRIMIDINE_PHOSPHOMETHYLPYRIMIDINE KINASE THI20-RELATED"/>
    <property type="match status" value="1"/>
</dbReference>
<evidence type="ECO:0000256" key="4">
    <source>
        <dbReference type="ARBA" id="ARBA00022777"/>
    </source>
</evidence>
<dbReference type="GO" id="GO:0009228">
    <property type="term" value="P:thiamine biosynthetic process"/>
    <property type="evidence" value="ECO:0007669"/>
    <property type="project" value="UniProtKB-KW"/>
</dbReference>
<accession>A0A8I0DNM2</accession>
<evidence type="ECO:0000313" key="9">
    <source>
        <dbReference type="Proteomes" id="UP000662088"/>
    </source>
</evidence>
<dbReference type="AlphaFoldDB" id="A0A8I0DNM2"/>
<keyword evidence="9" id="KW-1185">Reference proteome</keyword>
<evidence type="ECO:0000313" key="8">
    <source>
        <dbReference type="EMBL" id="MBC5640569.1"/>
    </source>
</evidence>
<reference evidence="8" key="1">
    <citation type="submission" date="2020-08" db="EMBL/GenBank/DDBJ databases">
        <title>Genome public.</title>
        <authorList>
            <person name="Liu C."/>
            <person name="Sun Q."/>
        </authorList>
    </citation>
    <scope>NUCLEOTIDE SEQUENCE</scope>
    <source>
        <strain evidence="8">NSJ-42</strain>
    </source>
</reference>
<dbReference type="InterPro" id="IPR013749">
    <property type="entry name" value="PM/HMP-P_kinase-1"/>
</dbReference>
<protein>
    <recommendedName>
        <fullName evidence="1">pyridoxal kinase</fullName>
        <ecNumber evidence="1">2.7.1.35</ecNumber>
    </recommendedName>
</protein>
<name>A0A8I0DNM2_9CLOT</name>
<sequence>MIKDIKKVVAIHDISGLGRCSLTAVIPILSVLGVQPCPFPTAILSCQTGYSNFSFLDLTEEMINYKNSWDEMGFAFDGVYSGFLGSEKQIDIVKELIVSQNISFVLIDPVMGDNGTIYKTYTEAMCSKMKELVSLATVTTPNITEACILLGKQYKNGEYSLEEIEEIAKGIGVLGPKKVVITGIIKGSEIINFAYDMDEDKKYIIVNNHSDRSFGGTGDIFASIICGMLMRGKGFEESVKKASEFVYKAISYSDTKKIDVKNGVVFEPILKELFI</sequence>
<dbReference type="PANTHER" id="PTHR20858">
    <property type="entry name" value="PHOSPHOMETHYLPYRIMIDINE KINASE"/>
    <property type="match status" value="1"/>
</dbReference>
<organism evidence="8 9">
    <name type="scientific">Clostridium lentum</name>
    <dbReference type="NCBI Taxonomy" id="2763037"/>
    <lineage>
        <taxon>Bacteria</taxon>
        <taxon>Bacillati</taxon>
        <taxon>Bacillota</taxon>
        <taxon>Clostridia</taxon>
        <taxon>Eubacteriales</taxon>
        <taxon>Clostridiaceae</taxon>
        <taxon>Clostridium</taxon>
    </lineage>
</organism>
<dbReference type="Gene3D" id="3.40.1190.20">
    <property type="match status" value="1"/>
</dbReference>
<evidence type="ECO:0000256" key="1">
    <source>
        <dbReference type="ARBA" id="ARBA00012104"/>
    </source>
</evidence>
<dbReference type="GO" id="GO:0005829">
    <property type="term" value="C:cytosol"/>
    <property type="evidence" value="ECO:0007669"/>
    <property type="project" value="TreeGrafter"/>
</dbReference>
<keyword evidence="4 8" id="KW-0418">Kinase</keyword>
<dbReference type="CDD" id="cd01173">
    <property type="entry name" value="pyridoxal_pyridoxamine_kinase"/>
    <property type="match status" value="1"/>
</dbReference>
<evidence type="ECO:0000259" key="7">
    <source>
        <dbReference type="Pfam" id="PF08543"/>
    </source>
</evidence>
<dbReference type="InterPro" id="IPR004625">
    <property type="entry name" value="PyrdxlKinase"/>
</dbReference>
<feature type="domain" description="Pyridoxamine kinase/Phosphomethylpyrimidine kinase" evidence="7">
    <location>
        <begin position="30"/>
        <end position="254"/>
    </location>
</feature>
<dbReference type="EMBL" id="JACOOQ010000014">
    <property type="protein sequence ID" value="MBC5640569.1"/>
    <property type="molecule type" value="Genomic_DNA"/>
</dbReference>
<dbReference type="GO" id="GO:0008902">
    <property type="term" value="F:hydroxymethylpyrimidine kinase activity"/>
    <property type="evidence" value="ECO:0007669"/>
    <property type="project" value="TreeGrafter"/>
</dbReference>
<dbReference type="GO" id="GO:0008478">
    <property type="term" value="F:pyridoxal kinase activity"/>
    <property type="evidence" value="ECO:0007669"/>
    <property type="project" value="UniProtKB-EC"/>
</dbReference>
<dbReference type="EC" id="2.7.1.35" evidence="1"/>
<keyword evidence="5" id="KW-0067">ATP-binding</keyword>
<evidence type="ECO:0000256" key="2">
    <source>
        <dbReference type="ARBA" id="ARBA00022679"/>
    </source>
</evidence>
<keyword evidence="6" id="KW-0784">Thiamine biosynthesis</keyword>
<evidence type="ECO:0000256" key="5">
    <source>
        <dbReference type="ARBA" id="ARBA00022840"/>
    </source>
</evidence>
<proteinExistence type="predicted"/>
<dbReference type="GO" id="GO:0009443">
    <property type="term" value="P:pyridoxal 5'-phosphate salvage"/>
    <property type="evidence" value="ECO:0007669"/>
    <property type="project" value="InterPro"/>
</dbReference>
<dbReference type="SUPFAM" id="SSF53613">
    <property type="entry name" value="Ribokinase-like"/>
    <property type="match status" value="1"/>
</dbReference>
<dbReference type="NCBIfam" id="NF005491">
    <property type="entry name" value="PRK07105.1"/>
    <property type="match status" value="1"/>
</dbReference>
<dbReference type="GO" id="GO:0005524">
    <property type="term" value="F:ATP binding"/>
    <property type="evidence" value="ECO:0007669"/>
    <property type="project" value="UniProtKB-KW"/>
</dbReference>
<dbReference type="Proteomes" id="UP000662088">
    <property type="component" value="Unassembled WGS sequence"/>
</dbReference>
<dbReference type="InterPro" id="IPR029056">
    <property type="entry name" value="Ribokinase-like"/>
</dbReference>
<evidence type="ECO:0000256" key="3">
    <source>
        <dbReference type="ARBA" id="ARBA00022741"/>
    </source>
</evidence>
<keyword evidence="2 8" id="KW-0808">Transferase</keyword>
<keyword evidence="3" id="KW-0547">Nucleotide-binding</keyword>
<dbReference type="GO" id="GO:0008972">
    <property type="term" value="F:phosphomethylpyrimidine kinase activity"/>
    <property type="evidence" value="ECO:0007669"/>
    <property type="project" value="TreeGrafter"/>
</dbReference>
<dbReference type="RefSeq" id="WP_022212369.1">
    <property type="nucleotide sequence ID" value="NZ_JACOOQ010000014.1"/>
</dbReference>
<evidence type="ECO:0000256" key="6">
    <source>
        <dbReference type="ARBA" id="ARBA00022977"/>
    </source>
</evidence>
<comment type="caution">
    <text evidence="8">The sequence shown here is derived from an EMBL/GenBank/DDBJ whole genome shotgun (WGS) entry which is preliminary data.</text>
</comment>
<gene>
    <name evidence="8" type="ORF">H8R92_09085</name>
</gene>
<dbReference type="Pfam" id="PF08543">
    <property type="entry name" value="Phos_pyr_kin"/>
    <property type="match status" value="1"/>
</dbReference>